<dbReference type="GO" id="GO:0005524">
    <property type="term" value="F:ATP binding"/>
    <property type="evidence" value="ECO:0007669"/>
    <property type="project" value="InterPro"/>
</dbReference>
<dbReference type="InterPro" id="IPR016136">
    <property type="entry name" value="DNA_helicase_N/primase_C"/>
</dbReference>
<name>A0AAE9K6Z9_9CAUD</name>
<keyword evidence="1" id="KW-0378">Hydrolase</keyword>
<accession>A0AAE9K6Z9</accession>
<dbReference type="SUPFAM" id="SSF48024">
    <property type="entry name" value="N-terminal domain of DnaB helicase"/>
    <property type="match status" value="1"/>
</dbReference>
<evidence type="ECO:0000313" key="2">
    <source>
        <dbReference type="Proteomes" id="UP000831021"/>
    </source>
</evidence>
<organism evidence="1 2">
    <name type="scientific">Bacillus phage FADO</name>
    <dbReference type="NCBI Taxonomy" id="2917160"/>
    <lineage>
        <taxon>Viruses</taxon>
        <taxon>Duplodnaviria</taxon>
        <taxon>Heunggongvirae</taxon>
        <taxon>Uroviricota</taxon>
        <taxon>Caudoviricetes</taxon>
        <taxon>Heleneionescovirinae</taxon>
        <taxon>Zhangjivirus</taxon>
        <taxon>Zhangjivirus fado</taxon>
    </lineage>
</organism>
<evidence type="ECO:0000313" key="1">
    <source>
        <dbReference type="EMBL" id="UNY48758.1"/>
    </source>
</evidence>
<keyword evidence="1" id="KW-0067">ATP-binding</keyword>
<dbReference type="InterPro" id="IPR027417">
    <property type="entry name" value="P-loop_NTPase"/>
</dbReference>
<dbReference type="Gene3D" id="1.10.860.10">
    <property type="entry name" value="DNAb Helicase, Chain A"/>
    <property type="match status" value="1"/>
</dbReference>
<dbReference type="EMBL" id="OM236516">
    <property type="protein sequence ID" value="UNY48758.1"/>
    <property type="molecule type" value="Genomic_DNA"/>
</dbReference>
<proteinExistence type="predicted"/>
<sequence>MAKDTTKEIAKREVEEINKNASINEAYFVGLLWSNPFENYSEYKSSIKQTDFIHDVWGFYYELGRKMFEDGIKQFDDITVHTKVKEYNIMDDFEEYGKMTTIDDAVSIVKGNPANISYYFETIKKNHVIRKLYEMFGHKVLIDSNKYRWKDMTRDQLAMYWNDKVNQISMENVNNNYEVENLYIEADEFIRRLEEDMAEMLPFYNSHLMNTITQGVARGHVFMFGGFGNTGKSSITAEKFTMSCIENNEKLLVVLNEEDAQAYRQKIVLSILFHEYKTGIDRRRMVNGKLNDADKEKIRKAFKKMKELISNETIKIIFMEKYVIKDLEKIIRFWANRGYINLLIDTHKVSDDSQHDKRWETFVEDMKTIYRITRKNAGGCNLRTLVTFQLADYAIKNRYLDFDAIGEGKAAKNEASVVMMFRPIWADEYADGKKELSCYKLKKNPNGDGYSKEFFKLEKGKTYYLLFTPKNRFGANNDNGQPVLVLEPIFNSNHFREIGWTFVPNEKAGR</sequence>
<reference evidence="1 2" key="1">
    <citation type="submission" date="2022-01" db="EMBL/GenBank/DDBJ databases">
        <authorList>
            <person name="Stokar-Avihail A."/>
        </authorList>
    </citation>
    <scope>NUCLEOTIDE SEQUENCE [LARGE SCALE GENOMIC DNA]</scope>
</reference>
<dbReference type="Gene3D" id="3.40.50.300">
    <property type="entry name" value="P-loop containing nucleotide triphosphate hydrolases"/>
    <property type="match status" value="1"/>
</dbReference>
<dbReference type="GO" id="GO:0003678">
    <property type="term" value="F:DNA helicase activity"/>
    <property type="evidence" value="ECO:0007669"/>
    <property type="project" value="InterPro"/>
</dbReference>
<dbReference type="InterPro" id="IPR036185">
    <property type="entry name" value="DNA_heli_DnaB-like_N_sf"/>
</dbReference>
<protein>
    <submittedName>
        <fullName evidence="1">DNA helicase</fullName>
    </submittedName>
</protein>
<keyword evidence="1" id="KW-0347">Helicase</keyword>
<gene>
    <name evidence="1" type="ORF">fado_43</name>
</gene>
<keyword evidence="2" id="KW-1185">Reference proteome</keyword>
<dbReference type="GO" id="GO:0006260">
    <property type="term" value="P:DNA replication"/>
    <property type="evidence" value="ECO:0007669"/>
    <property type="project" value="InterPro"/>
</dbReference>
<dbReference type="Proteomes" id="UP000831021">
    <property type="component" value="Segment"/>
</dbReference>
<keyword evidence="1" id="KW-0547">Nucleotide-binding</keyword>